<reference evidence="2 3" key="1">
    <citation type="submission" date="2018-11" db="EMBL/GenBank/DDBJ databases">
        <title>Genome assembly of Steccherinum ochraceum LE-BIN_3174, the white-rot fungus of the Steccherinaceae family (The Residual Polyporoid clade, Polyporales, Basidiomycota).</title>
        <authorList>
            <person name="Fedorova T.V."/>
            <person name="Glazunova O.A."/>
            <person name="Landesman E.O."/>
            <person name="Moiseenko K.V."/>
            <person name="Psurtseva N.V."/>
            <person name="Savinova O.S."/>
            <person name="Shakhova N.V."/>
            <person name="Tyazhelova T.V."/>
            <person name="Vasina D.V."/>
        </authorList>
    </citation>
    <scope>NUCLEOTIDE SEQUENCE [LARGE SCALE GENOMIC DNA]</scope>
    <source>
        <strain evidence="2 3">LE-BIN_3174</strain>
    </source>
</reference>
<evidence type="ECO:0000313" key="3">
    <source>
        <dbReference type="Proteomes" id="UP000292702"/>
    </source>
</evidence>
<dbReference type="EMBL" id="RWJN01000249">
    <property type="protein sequence ID" value="TCD64213.1"/>
    <property type="molecule type" value="Genomic_DNA"/>
</dbReference>
<name>A0A4R0RBZ9_9APHY</name>
<accession>A0A4R0RBZ9</accession>
<protein>
    <submittedName>
        <fullName evidence="2">Uncharacterized protein</fullName>
    </submittedName>
</protein>
<keyword evidence="3" id="KW-1185">Reference proteome</keyword>
<sequence>MMDLRAKTNKKMIGSELDNRRDERRTPAVRVTTPLFIYIRLPRRFARPSATLKDGKLRYKTPSYFRGSYTAINSKLRQLPVRADVMQESRQGLAPDGMPGGGAAVEVEFAADEEDVAAGVEEVVAPGVERTVAEDNNELALDGAALAADNSELASGGTLAADKSELKPVVSWALTPRKAVARTKQTTLVANMAVTREWREGGRGRCEVSKYQYHDHLVPTPAVDVKVAKITDPWTGLEIEGDRLEAVQKSGDTAFRSQWP</sequence>
<comment type="caution">
    <text evidence="2">The sequence shown here is derived from an EMBL/GenBank/DDBJ whole genome shotgun (WGS) entry which is preliminary data.</text>
</comment>
<dbReference type="AlphaFoldDB" id="A0A4R0RBZ9"/>
<dbReference type="Proteomes" id="UP000292702">
    <property type="component" value="Unassembled WGS sequence"/>
</dbReference>
<organism evidence="2 3">
    <name type="scientific">Steccherinum ochraceum</name>
    <dbReference type="NCBI Taxonomy" id="92696"/>
    <lineage>
        <taxon>Eukaryota</taxon>
        <taxon>Fungi</taxon>
        <taxon>Dikarya</taxon>
        <taxon>Basidiomycota</taxon>
        <taxon>Agaricomycotina</taxon>
        <taxon>Agaricomycetes</taxon>
        <taxon>Polyporales</taxon>
        <taxon>Steccherinaceae</taxon>
        <taxon>Steccherinum</taxon>
    </lineage>
</organism>
<proteinExistence type="predicted"/>
<evidence type="ECO:0000256" key="1">
    <source>
        <dbReference type="SAM" id="MobiDB-lite"/>
    </source>
</evidence>
<gene>
    <name evidence="2" type="ORF">EIP91_004348</name>
</gene>
<evidence type="ECO:0000313" key="2">
    <source>
        <dbReference type="EMBL" id="TCD64213.1"/>
    </source>
</evidence>
<feature type="region of interest" description="Disordered" evidence="1">
    <location>
        <begin position="1"/>
        <end position="25"/>
    </location>
</feature>